<comment type="caution">
    <text evidence="2">The sequence shown here is derived from an EMBL/GenBank/DDBJ whole genome shotgun (WGS) entry which is preliminary data.</text>
</comment>
<evidence type="ECO:0000313" key="3">
    <source>
        <dbReference type="Proteomes" id="UP000644727"/>
    </source>
</evidence>
<evidence type="ECO:0000256" key="1">
    <source>
        <dbReference type="SAM" id="MobiDB-lite"/>
    </source>
</evidence>
<feature type="region of interest" description="Disordered" evidence="1">
    <location>
        <begin position="1"/>
        <end position="110"/>
    </location>
</feature>
<keyword evidence="3" id="KW-1185">Reference proteome</keyword>
<dbReference type="RefSeq" id="WP_193866959.1">
    <property type="nucleotide sequence ID" value="NZ_JADEYR010000028.1"/>
</dbReference>
<evidence type="ECO:0000313" key="2">
    <source>
        <dbReference type="EMBL" id="MBE9405229.1"/>
    </source>
</evidence>
<sequence length="110" mass="11827">MAAGWGSGRRGTPNGPRPRTAQQATSATPDDGPTAHERAIDQALNRPAPTADDDDLADLAPNDQALMRAWRDASPADLDDDEEHDTERPSPTRGLSPADAQLYRRAWGGR</sequence>
<gene>
    <name evidence="2" type="ORF">IOE58_13980</name>
</gene>
<feature type="compositionally biased region" description="Low complexity" evidence="1">
    <location>
        <begin position="10"/>
        <end position="19"/>
    </location>
</feature>
<proteinExistence type="predicted"/>
<protein>
    <submittedName>
        <fullName evidence="2">Uncharacterized protein</fullName>
    </submittedName>
</protein>
<dbReference type="EMBL" id="JADEYR010000028">
    <property type="protein sequence ID" value="MBE9405229.1"/>
    <property type="molecule type" value="Genomic_DNA"/>
</dbReference>
<name>A0ABR9W450_9MICO</name>
<reference evidence="2 3" key="1">
    <citation type="submission" date="2020-10" db="EMBL/GenBank/DDBJ databases">
        <title>Draft genome and description of Brachybacterium epidermidis sp nov.</title>
        <authorList>
            <person name="Boxberger M."/>
            <person name="La Scola B."/>
        </authorList>
    </citation>
    <scope>NUCLEOTIDE SEQUENCE [LARGE SCALE GENOMIC DNA]</scope>
    <source>
        <strain evidence="2 3">Marseille-Q2903</strain>
    </source>
</reference>
<accession>A0ABR9W450</accession>
<dbReference type="Proteomes" id="UP000644727">
    <property type="component" value="Unassembled WGS sequence"/>
</dbReference>
<organism evidence="2 3">
    <name type="scientific">Brachybacterium epidermidis</name>
    <dbReference type="NCBI Taxonomy" id="2781983"/>
    <lineage>
        <taxon>Bacteria</taxon>
        <taxon>Bacillati</taxon>
        <taxon>Actinomycetota</taxon>
        <taxon>Actinomycetes</taxon>
        <taxon>Micrococcales</taxon>
        <taxon>Dermabacteraceae</taxon>
        <taxon>Brachybacterium</taxon>
    </lineage>
</organism>